<protein>
    <submittedName>
        <fullName evidence="2">Uncharacterized protein</fullName>
    </submittedName>
</protein>
<proteinExistence type="predicted"/>
<organism evidence="1 2">
    <name type="scientific">Panagrolaimus sp. ES5</name>
    <dbReference type="NCBI Taxonomy" id="591445"/>
    <lineage>
        <taxon>Eukaryota</taxon>
        <taxon>Metazoa</taxon>
        <taxon>Ecdysozoa</taxon>
        <taxon>Nematoda</taxon>
        <taxon>Chromadorea</taxon>
        <taxon>Rhabditida</taxon>
        <taxon>Tylenchina</taxon>
        <taxon>Panagrolaimomorpha</taxon>
        <taxon>Panagrolaimoidea</taxon>
        <taxon>Panagrolaimidae</taxon>
        <taxon>Panagrolaimus</taxon>
    </lineage>
</organism>
<name>A0AC34GCD7_9BILA</name>
<reference evidence="2" key="1">
    <citation type="submission" date="2022-11" db="UniProtKB">
        <authorList>
            <consortium name="WormBaseParasite"/>
        </authorList>
    </citation>
    <scope>IDENTIFICATION</scope>
</reference>
<evidence type="ECO:0000313" key="2">
    <source>
        <dbReference type="WBParaSite" id="ES5_v2.g27062.t1"/>
    </source>
</evidence>
<dbReference type="WBParaSite" id="ES5_v2.g27062.t1">
    <property type="protein sequence ID" value="ES5_v2.g27062.t1"/>
    <property type="gene ID" value="ES5_v2.g27062"/>
</dbReference>
<evidence type="ECO:0000313" key="1">
    <source>
        <dbReference type="Proteomes" id="UP000887579"/>
    </source>
</evidence>
<dbReference type="Proteomes" id="UP000887579">
    <property type="component" value="Unplaced"/>
</dbReference>
<accession>A0AC34GCD7</accession>
<sequence length="121" mass="14050">MVIRKARKWLTANAKTLTHPTTENVEIIIYQQQHPTNFNGTFIDPTTQHHIYYANPAFERNFNHISTTPPRYEDSFPRDNFQHTATSQTQLQRLHNGTPATTTRTTTRTTPSPPRYEDNVP</sequence>